<name>A0A9P6AUV9_9AGAM</name>
<gene>
    <name evidence="2" type="ORF">BS47DRAFT_1066652</name>
</gene>
<dbReference type="EMBL" id="MU128987">
    <property type="protein sequence ID" value="KAF9512382.1"/>
    <property type="molecule type" value="Genomic_DNA"/>
</dbReference>
<evidence type="ECO:0000313" key="3">
    <source>
        <dbReference type="Proteomes" id="UP000886523"/>
    </source>
</evidence>
<reference evidence="2" key="1">
    <citation type="journal article" date="2020" name="Nat. Commun.">
        <title>Large-scale genome sequencing of mycorrhizal fungi provides insights into the early evolution of symbiotic traits.</title>
        <authorList>
            <person name="Miyauchi S."/>
            <person name="Kiss E."/>
            <person name="Kuo A."/>
            <person name="Drula E."/>
            <person name="Kohler A."/>
            <person name="Sanchez-Garcia M."/>
            <person name="Morin E."/>
            <person name="Andreopoulos B."/>
            <person name="Barry K.W."/>
            <person name="Bonito G."/>
            <person name="Buee M."/>
            <person name="Carver A."/>
            <person name="Chen C."/>
            <person name="Cichocki N."/>
            <person name="Clum A."/>
            <person name="Culley D."/>
            <person name="Crous P.W."/>
            <person name="Fauchery L."/>
            <person name="Girlanda M."/>
            <person name="Hayes R.D."/>
            <person name="Keri Z."/>
            <person name="LaButti K."/>
            <person name="Lipzen A."/>
            <person name="Lombard V."/>
            <person name="Magnuson J."/>
            <person name="Maillard F."/>
            <person name="Murat C."/>
            <person name="Nolan M."/>
            <person name="Ohm R.A."/>
            <person name="Pangilinan J."/>
            <person name="Pereira M.F."/>
            <person name="Perotto S."/>
            <person name="Peter M."/>
            <person name="Pfister S."/>
            <person name="Riley R."/>
            <person name="Sitrit Y."/>
            <person name="Stielow J.B."/>
            <person name="Szollosi G."/>
            <person name="Zifcakova L."/>
            <person name="Stursova M."/>
            <person name="Spatafora J.W."/>
            <person name="Tedersoo L."/>
            <person name="Vaario L.M."/>
            <person name="Yamada A."/>
            <person name="Yan M."/>
            <person name="Wang P."/>
            <person name="Xu J."/>
            <person name="Bruns T."/>
            <person name="Baldrian P."/>
            <person name="Vilgalys R."/>
            <person name="Dunand C."/>
            <person name="Henrissat B."/>
            <person name="Grigoriev I.V."/>
            <person name="Hibbett D."/>
            <person name="Nagy L.G."/>
            <person name="Martin F.M."/>
        </authorList>
    </citation>
    <scope>NUCLEOTIDE SEQUENCE</scope>
    <source>
        <strain evidence="2">UP504</strain>
    </source>
</reference>
<evidence type="ECO:0000256" key="1">
    <source>
        <dbReference type="SAM" id="MobiDB-lite"/>
    </source>
</evidence>
<evidence type="ECO:0000313" key="2">
    <source>
        <dbReference type="EMBL" id="KAF9512382.1"/>
    </source>
</evidence>
<sequence length="157" mass="17888">MGNRSTLSTTRAGIPPAPSSRSRLPIPAPSYSANDPALISKDTRVCPTHKTLRYPLRTRCEGCSLRRPRASYSFSSEDRRELAEKFFWREGRPQTKGLHVGRKRQHGVDPHQIKIRGPGMTRTLHMRRHAEHQITGRFEVRIQSLEILLTAADKLLL</sequence>
<feature type="region of interest" description="Disordered" evidence="1">
    <location>
        <begin position="1"/>
        <end position="35"/>
    </location>
</feature>
<accession>A0A9P6AUV9</accession>
<keyword evidence="3" id="KW-1185">Reference proteome</keyword>
<organism evidence="2 3">
    <name type="scientific">Hydnum rufescens UP504</name>
    <dbReference type="NCBI Taxonomy" id="1448309"/>
    <lineage>
        <taxon>Eukaryota</taxon>
        <taxon>Fungi</taxon>
        <taxon>Dikarya</taxon>
        <taxon>Basidiomycota</taxon>
        <taxon>Agaricomycotina</taxon>
        <taxon>Agaricomycetes</taxon>
        <taxon>Cantharellales</taxon>
        <taxon>Hydnaceae</taxon>
        <taxon>Hydnum</taxon>
    </lineage>
</organism>
<dbReference type="AlphaFoldDB" id="A0A9P6AUV9"/>
<feature type="compositionally biased region" description="Polar residues" evidence="1">
    <location>
        <begin position="1"/>
        <end position="11"/>
    </location>
</feature>
<protein>
    <submittedName>
        <fullName evidence="2">Uncharacterized protein</fullName>
    </submittedName>
</protein>
<dbReference type="Proteomes" id="UP000886523">
    <property type="component" value="Unassembled WGS sequence"/>
</dbReference>
<comment type="caution">
    <text evidence="2">The sequence shown here is derived from an EMBL/GenBank/DDBJ whole genome shotgun (WGS) entry which is preliminary data.</text>
</comment>
<proteinExistence type="predicted"/>